<evidence type="ECO:0000313" key="2">
    <source>
        <dbReference type="EMBL" id="CAD2214364.1"/>
    </source>
</evidence>
<evidence type="ECO:0000256" key="1">
    <source>
        <dbReference type="SAM" id="MobiDB-lite"/>
    </source>
</evidence>
<gene>
    <name evidence="2" type="ORF">ADEAN_000180900</name>
</gene>
<organism evidence="2 3">
    <name type="scientific">Angomonas deanei</name>
    <dbReference type="NCBI Taxonomy" id="59799"/>
    <lineage>
        <taxon>Eukaryota</taxon>
        <taxon>Discoba</taxon>
        <taxon>Euglenozoa</taxon>
        <taxon>Kinetoplastea</taxon>
        <taxon>Metakinetoplastina</taxon>
        <taxon>Trypanosomatida</taxon>
        <taxon>Trypanosomatidae</taxon>
        <taxon>Strigomonadinae</taxon>
        <taxon>Angomonas</taxon>
    </lineage>
</organism>
<accession>A0A7G2C5D1</accession>
<dbReference type="Proteomes" id="UP000515908">
    <property type="component" value="Chromosome 03"/>
</dbReference>
<keyword evidence="3" id="KW-1185">Reference proteome</keyword>
<reference evidence="2 3" key="1">
    <citation type="submission" date="2020-08" db="EMBL/GenBank/DDBJ databases">
        <authorList>
            <person name="Newling K."/>
            <person name="Davey J."/>
            <person name="Forrester S."/>
        </authorList>
    </citation>
    <scope>NUCLEOTIDE SEQUENCE [LARGE SCALE GENOMIC DNA]</scope>
    <source>
        <strain evidence="3">Crithidia deanei Carvalho (ATCC PRA-265)</strain>
    </source>
</reference>
<feature type="region of interest" description="Disordered" evidence="1">
    <location>
        <begin position="1"/>
        <end position="69"/>
    </location>
</feature>
<name>A0A7G2C5D1_9TRYP</name>
<dbReference type="VEuPathDB" id="TriTrypDB:ADEAN_000180900"/>
<evidence type="ECO:0000313" key="3">
    <source>
        <dbReference type="Proteomes" id="UP000515908"/>
    </source>
</evidence>
<proteinExistence type="predicted"/>
<dbReference type="AlphaFoldDB" id="A0A7G2C5D1"/>
<dbReference type="EMBL" id="LR877147">
    <property type="protein sequence ID" value="CAD2214364.1"/>
    <property type="molecule type" value="Genomic_DNA"/>
</dbReference>
<protein>
    <submittedName>
        <fullName evidence="2">Uncharacterized protein</fullName>
    </submittedName>
</protein>
<sequence>MSRRSRHASPYGNGNRYRDPYDAVEEVDDYYYREDRPRHSSSRRAVSPGDRPRPSSTRRPRQDHSYDDYYYQEPLASTVDRAATRVTSPPPTAVAARAPCVV</sequence>